<dbReference type="InterPro" id="IPR029045">
    <property type="entry name" value="ClpP/crotonase-like_dom_sf"/>
</dbReference>
<dbReference type="GO" id="GO:0006508">
    <property type="term" value="P:proteolysis"/>
    <property type="evidence" value="ECO:0007669"/>
    <property type="project" value="UniProtKB-KW"/>
</dbReference>
<dbReference type="OrthoDB" id="266140at2"/>
<dbReference type="AlphaFoldDB" id="A0A2U1UXJ8"/>
<accession>A0A2U1UXJ8</accession>
<evidence type="ECO:0000313" key="7">
    <source>
        <dbReference type="Proteomes" id="UP000245048"/>
    </source>
</evidence>
<name>A0A2U1UXJ8_9PROT</name>
<proteinExistence type="inferred from homology"/>
<dbReference type="Proteomes" id="UP000245048">
    <property type="component" value="Unassembled WGS sequence"/>
</dbReference>
<evidence type="ECO:0000256" key="1">
    <source>
        <dbReference type="ARBA" id="ARBA00008683"/>
    </source>
</evidence>
<gene>
    <name evidence="6" type="ORF">CR165_23455</name>
</gene>
<dbReference type="InterPro" id="IPR002142">
    <property type="entry name" value="Peptidase_S49"/>
</dbReference>
<dbReference type="SUPFAM" id="SSF52096">
    <property type="entry name" value="ClpP/crotonase"/>
    <property type="match status" value="1"/>
</dbReference>
<evidence type="ECO:0000313" key="6">
    <source>
        <dbReference type="EMBL" id="PWC26394.1"/>
    </source>
</evidence>
<keyword evidence="7" id="KW-1185">Reference proteome</keyword>
<dbReference type="EMBL" id="PDOA01000044">
    <property type="protein sequence ID" value="PWC26394.1"/>
    <property type="molecule type" value="Genomic_DNA"/>
</dbReference>
<keyword evidence="2" id="KW-0645">Protease</keyword>
<dbReference type="Gene3D" id="3.90.226.10">
    <property type="entry name" value="2-enoyl-CoA Hydratase, Chain A, domain 1"/>
    <property type="match status" value="1"/>
</dbReference>
<reference evidence="7" key="1">
    <citation type="submission" date="2017-10" db="EMBL/GenBank/DDBJ databases">
        <authorList>
            <person name="Toshchakov S.V."/>
            <person name="Goeva M.A."/>
        </authorList>
    </citation>
    <scope>NUCLEOTIDE SEQUENCE [LARGE SCALE GENOMIC DNA]</scope>
    <source>
        <strain evidence="7">JR1/69-1-13</strain>
    </source>
</reference>
<protein>
    <recommendedName>
        <fullName evidence="5">Peptidase S49 domain-containing protein</fullName>
    </recommendedName>
</protein>
<dbReference type="CDD" id="cd07022">
    <property type="entry name" value="S49_Sppa_36K_type"/>
    <property type="match status" value="1"/>
</dbReference>
<dbReference type="PANTHER" id="PTHR33209:SF1">
    <property type="entry name" value="PEPTIDASE S49 DOMAIN-CONTAINING PROTEIN"/>
    <property type="match status" value="1"/>
</dbReference>
<comment type="similarity">
    <text evidence="1">Belongs to the peptidase S49 family.</text>
</comment>
<dbReference type="Pfam" id="PF01343">
    <property type="entry name" value="Peptidase_S49"/>
    <property type="match status" value="1"/>
</dbReference>
<evidence type="ECO:0000256" key="2">
    <source>
        <dbReference type="ARBA" id="ARBA00022670"/>
    </source>
</evidence>
<dbReference type="GO" id="GO:0008236">
    <property type="term" value="F:serine-type peptidase activity"/>
    <property type="evidence" value="ECO:0007669"/>
    <property type="project" value="UniProtKB-KW"/>
</dbReference>
<evidence type="ECO:0000256" key="3">
    <source>
        <dbReference type="ARBA" id="ARBA00022801"/>
    </source>
</evidence>
<evidence type="ECO:0000256" key="4">
    <source>
        <dbReference type="ARBA" id="ARBA00022825"/>
    </source>
</evidence>
<keyword evidence="3" id="KW-0378">Hydrolase</keyword>
<dbReference type="InterPro" id="IPR033855">
    <property type="entry name" value="Protein_C"/>
</dbReference>
<keyword evidence="4" id="KW-0720">Serine protease</keyword>
<dbReference type="RefSeq" id="WP_109519334.1">
    <property type="nucleotide sequence ID" value="NZ_PDOA01000044.1"/>
</dbReference>
<organism evidence="6 7">
    <name type="scientific">Teichococcus aestuarii</name>
    <dbReference type="NCBI Taxonomy" id="568898"/>
    <lineage>
        <taxon>Bacteria</taxon>
        <taxon>Pseudomonadati</taxon>
        <taxon>Pseudomonadota</taxon>
        <taxon>Alphaproteobacteria</taxon>
        <taxon>Acetobacterales</taxon>
        <taxon>Roseomonadaceae</taxon>
        <taxon>Roseomonas</taxon>
    </lineage>
</organism>
<dbReference type="PANTHER" id="PTHR33209">
    <property type="entry name" value="PROTEASE 4"/>
    <property type="match status" value="1"/>
</dbReference>
<feature type="domain" description="Peptidase S49" evidence="5">
    <location>
        <begin position="128"/>
        <end position="272"/>
    </location>
</feature>
<evidence type="ECO:0000259" key="5">
    <source>
        <dbReference type="Pfam" id="PF01343"/>
    </source>
</evidence>
<sequence>MSILEAALATHWAMEETALRQLLEIAAREHTVTPEALEAYRAKSLERAEAARVRDGVAIIEAYGPLVKRANLFDAMSGATSYEMMRRDLEAALTDRDVSAILLNVDSPGGEARAVGELAGAIYAARGRKPIFAYVGGTGASAAYWLASAASRVIVAPTAILGSIGVQVALRDRRAADEKAGVRTLNFISSQSPMKNADPATDVGAAALQATVDALAEVFVADVARNRGVEVGVVLERFGRGGLVVGAAAVAAGLADEIGTFEGALAMVAAEARKKSARGGGALAGSSGGASKKGFAMTPGFEALVQEIMRANAGPPPRVVTVVDEEAEIEAAVAAILSAGREPIGGNAFTAPPVAWLPPSSLPAASDTEIAEMVASIMGDGQPAKDFDPFAEVKALPEPKPAASAMSDAEAEALVAEIMAAGC</sequence>
<comment type="caution">
    <text evidence="6">The sequence shown here is derived from an EMBL/GenBank/DDBJ whole genome shotgun (WGS) entry which is preliminary data.</text>
</comment>